<organism evidence="1 3">
    <name type="scientific">Araneus ventricosus</name>
    <name type="common">Orbweaver spider</name>
    <name type="synonym">Epeira ventricosa</name>
    <dbReference type="NCBI Taxonomy" id="182803"/>
    <lineage>
        <taxon>Eukaryota</taxon>
        <taxon>Metazoa</taxon>
        <taxon>Ecdysozoa</taxon>
        <taxon>Arthropoda</taxon>
        <taxon>Chelicerata</taxon>
        <taxon>Arachnida</taxon>
        <taxon>Araneae</taxon>
        <taxon>Araneomorphae</taxon>
        <taxon>Entelegynae</taxon>
        <taxon>Araneoidea</taxon>
        <taxon>Araneidae</taxon>
        <taxon>Araneus</taxon>
    </lineage>
</organism>
<evidence type="ECO:0000313" key="2">
    <source>
        <dbReference type="EMBL" id="GBM14818.1"/>
    </source>
</evidence>
<gene>
    <name evidence="1" type="ORF">AVEN_130652_1</name>
    <name evidence="2" type="ORF">AVEN_164141_1</name>
</gene>
<proteinExistence type="predicted"/>
<keyword evidence="3" id="KW-1185">Reference proteome</keyword>
<evidence type="ECO:0000313" key="3">
    <source>
        <dbReference type="Proteomes" id="UP000499080"/>
    </source>
</evidence>
<sequence>LGKPIFSPVYDLEDFTYAKAVYMKALQYLLYGVKMLIDNYPECVKSITVLNGKSPLESDQVNVKATLRNHHTRLVVPRIPPPGTASLMMLCAQAHRHVGTIRSEAENKQVCI</sequence>
<comment type="caution">
    <text evidence="1">The sequence shown here is derived from an EMBL/GenBank/DDBJ whole genome shotgun (WGS) entry which is preliminary data.</text>
</comment>
<dbReference type="OrthoDB" id="1434354at2759"/>
<dbReference type="AlphaFoldDB" id="A0A4Y2DDF3"/>
<dbReference type="Proteomes" id="UP000499080">
    <property type="component" value="Unassembled WGS sequence"/>
</dbReference>
<dbReference type="EMBL" id="BGPR01089315">
    <property type="protein sequence ID" value="GBM14818.1"/>
    <property type="molecule type" value="Genomic_DNA"/>
</dbReference>
<reference evidence="1 3" key="1">
    <citation type="journal article" date="2019" name="Sci. Rep.">
        <title>Orb-weaving spider Araneus ventricosus genome elucidates the spidroin gene catalogue.</title>
        <authorList>
            <person name="Kono N."/>
            <person name="Nakamura H."/>
            <person name="Ohtoshi R."/>
            <person name="Moran D.A.P."/>
            <person name="Shinohara A."/>
            <person name="Yoshida Y."/>
            <person name="Fujiwara M."/>
            <person name="Mori M."/>
            <person name="Tomita M."/>
            <person name="Arakawa K."/>
        </authorList>
    </citation>
    <scope>NUCLEOTIDE SEQUENCE [LARGE SCALE GENOMIC DNA]</scope>
</reference>
<evidence type="ECO:0000313" key="1">
    <source>
        <dbReference type="EMBL" id="GBM14701.1"/>
    </source>
</evidence>
<name>A0A4Y2DDF3_ARAVE</name>
<accession>A0A4Y2DDF3</accession>
<feature type="non-terminal residue" evidence="1">
    <location>
        <position position="1"/>
    </location>
</feature>
<dbReference type="EMBL" id="BGPR01089286">
    <property type="protein sequence ID" value="GBM14701.1"/>
    <property type="molecule type" value="Genomic_DNA"/>
</dbReference>
<protein>
    <submittedName>
        <fullName evidence="1">Uncharacterized protein</fullName>
    </submittedName>
</protein>